<reference evidence="3" key="1">
    <citation type="journal article" date="2021" name="Elife">
        <title>Highly contiguous assemblies of 101 drosophilid genomes.</title>
        <authorList>
            <person name="Kim B.Y."/>
            <person name="Wang J.R."/>
            <person name="Miller D.E."/>
            <person name="Barmina O."/>
            <person name="Delaney E."/>
            <person name="Thompson A."/>
            <person name="Comeault A.A."/>
            <person name="Peede D."/>
            <person name="D'Agostino E.R."/>
            <person name="Pelaez J."/>
            <person name="Aguilar J.M."/>
            <person name="Haji D."/>
            <person name="Matsunaga T."/>
            <person name="Armstrong E.E."/>
            <person name="Zych M."/>
            <person name="Ogawa Y."/>
            <person name="Stamenkovic-Radak M."/>
            <person name="Jelic M."/>
            <person name="Veselinovic M.S."/>
            <person name="Tanaskovic M."/>
            <person name="Eric P."/>
            <person name="Gao J.J."/>
            <person name="Katoh T.K."/>
            <person name="Toda M.J."/>
            <person name="Watabe H."/>
            <person name="Watada M."/>
            <person name="Davis J.S."/>
            <person name="Moyle L.C."/>
            <person name="Manoli G."/>
            <person name="Bertolini E."/>
            <person name="Kostal V."/>
            <person name="Hawley R.S."/>
            <person name="Takahashi A."/>
            <person name="Jones C.D."/>
            <person name="Price D.K."/>
            <person name="Whiteman N."/>
            <person name="Kopp A."/>
            <person name="Matute D.R."/>
            <person name="Petrov D.A."/>
        </authorList>
    </citation>
    <scope>NUCLEOTIDE SEQUENCE [LARGE SCALE GENOMIC DNA]</scope>
</reference>
<keyword evidence="3" id="KW-1185">Reference proteome</keyword>
<dbReference type="RefSeq" id="XP_016974442.1">
    <property type="nucleotide sequence ID" value="XM_017118953.1"/>
</dbReference>
<protein>
    <submittedName>
        <fullName evidence="4">Uncharacterized protein LOC108041136</fullName>
    </submittedName>
</protein>
<feature type="chain" id="PRO_5027684624" evidence="1">
    <location>
        <begin position="24"/>
        <end position="112"/>
    </location>
</feature>
<keyword evidence="1" id="KW-0732">Signal</keyword>
<reference evidence="4" key="2">
    <citation type="submission" date="2025-04" db="UniProtKB">
        <authorList>
            <consortium name="RefSeq"/>
        </authorList>
    </citation>
    <scope>IDENTIFICATION</scope>
</reference>
<dbReference type="EnsemblMetazoa" id="XM_017118953.1">
    <property type="protein sequence ID" value="XP_016974442.1"/>
    <property type="gene ID" value="LOC108041136"/>
</dbReference>
<evidence type="ECO:0000313" key="2">
    <source>
        <dbReference type="EnsemblMetazoa" id="XP_016974442.1"/>
    </source>
</evidence>
<sequence length="112" mass="12352">MVSSIKVILALTVMAILAYTGYAIKCHQCHSAITPNCEKEIGPGLDCKKISPPQFLEVFFPALNATGCKKDVYDFPEFHAIIRSCFYGNINNIPEDCRTDPNCEICTTDGCN</sequence>
<proteinExistence type="predicted"/>
<feature type="signal peptide" evidence="1">
    <location>
        <begin position="1"/>
        <end position="23"/>
    </location>
</feature>
<organism evidence="4">
    <name type="scientific">Drosophila rhopaloa</name>
    <name type="common">Fruit fly</name>
    <dbReference type="NCBI Taxonomy" id="1041015"/>
    <lineage>
        <taxon>Eukaryota</taxon>
        <taxon>Metazoa</taxon>
        <taxon>Ecdysozoa</taxon>
        <taxon>Arthropoda</taxon>
        <taxon>Hexapoda</taxon>
        <taxon>Insecta</taxon>
        <taxon>Pterygota</taxon>
        <taxon>Neoptera</taxon>
        <taxon>Endopterygota</taxon>
        <taxon>Diptera</taxon>
        <taxon>Brachycera</taxon>
        <taxon>Muscomorpha</taxon>
        <taxon>Ephydroidea</taxon>
        <taxon>Drosophilidae</taxon>
        <taxon>Drosophila</taxon>
        <taxon>Sophophora</taxon>
    </lineage>
</organism>
<dbReference type="OrthoDB" id="6083863at2759"/>
<dbReference type="GeneID" id="108041136"/>
<evidence type="ECO:0000313" key="3">
    <source>
        <dbReference type="Proteomes" id="UP001652680"/>
    </source>
</evidence>
<name>A0A6P4E8T7_DRORH</name>
<dbReference type="AlphaFoldDB" id="A0A6P4E8T7"/>
<evidence type="ECO:0000256" key="1">
    <source>
        <dbReference type="SAM" id="SignalP"/>
    </source>
</evidence>
<gene>
    <name evidence="4" type="primary">LOC108041136</name>
    <name evidence="2" type="synonym">108041136</name>
</gene>
<dbReference type="Proteomes" id="UP001652680">
    <property type="component" value="Unassembled WGS sequence"/>
</dbReference>
<evidence type="ECO:0000313" key="4">
    <source>
        <dbReference type="RefSeq" id="XP_016974442.1"/>
    </source>
</evidence>
<accession>A0A6P4E8T7</accession>
<reference evidence="2" key="3">
    <citation type="submission" date="2025-05" db="UniProtKB">
        <authorList>
            <consortium name="EnsemblMetazoa"/>
        </authorList>
    </citation>
    <scope>IDENTIFICATION</scope>
</reference>